<comment type="similarity">
    <text evidence="1">Belongs to the transposase 11 family.</text>
</comment>
<accession>H2BU01</accession>
<protein>
    <submittedName>
        <fullName evidence="7">Transposase IS4 family protein</fullName>
    </submittedName>
</protein>
<dbReference type="NCBIfam" id="NF033592">
    <property type="entry name" value="transpos_IS4_1"/>
    <property type="match status" value="1"/>
</dbReference>
<dbReference type="PANTHER" id="PTHR33258:SF1">
    <property type="entry name" value="TRANSPOSASE INSL FOR INSERTION SEQUENCE ELEMENT IS186A-RELATED"/>
    <property type="match status" value="1"/>
</dbReference>
<evidence type="ECO:0000313" key="7">
    <source>
        <dbReference type="EMBL" id="EHQ03815.1"/>
    </source>
</evidence>
<dbReference type="GO" id="GO:0003677">
    <property type="term" value="F:DNA binding"/>
    <property type="evidence" value="ECO:0007669"/>
    <property type="project" value="UniProtKB-KW"/>
</dbReference>
<dbReference type="eggNOG" id="COG3385">
    <property type="taxonomic scope" value="Bacteria"/>
</dbReference>
<dbReference type="SUPFAM" id="SSF53098">
    <property type="entry name" value="Ribonuclease H-like"/>
    <property type="match status" value="1"/>
</dbReference>
<evidence type="ECO:0000256" key="2">
    <source>
        <dbReference type="ARBA" id="ARBA00022578"/>
    </source>
</evidence>
<evidence type="ECO:0000256" key="1">
    <source>
        <dbReference type="ARBA" id="ARBA00010075"/>
    </source>
</evidence>
<dbReference type="RefSeq" id="WP_006990121.1">
    <property type="nucleotide sequence ID" value="NZ_JH594606.1"/>
</dbReference>
<dbReference type="InterPro" id="IPR047952">
    <property type="entry name" value="Transpos_IS4"/>
</dbReference>
<dbReference type="InterPro" id="IPR025399">
    <property type="entry name" value="DUF4372"/>
</dbReference>
<dbReference type="OrthoDB" id="7327264at2"/>
<proteinExistence type="inferred from homology"/>
<keyword evidence="2" id="KW-0815">Transposition</keyword>
<dbReference type="Pfam" id="PF01609">
    <property type="entry name" value="DDE_Tnp_1"/>
    <property type="match status" value="1"/>
</dbReference>
<reference evidence="8" key="1">
    <citation type="journal article" date="2012" name="Stand. Genomic Sci.">
        <title>Genome sequence of the Antarctic rhodopsins-containing flavobacterium Gillisia limnaea type strain (R-8282(T)).</title>
        <authorList>
            <person name="Riedel T."/>
            <person name="Held B."/>
            <person name="Nolan M."/>
            <person name="Lucas S."/>
            <person name="Lapidus A."/>
            <person name="Tice H."/>
            <person name="Del Rio T.G."/>
            <person name="Cheng J.F."/>
            <person name="Han C."/>
            <person name="Tapia R."/>
            <person name="Goodwin L.A."/>
            <person name="Pitluck S."/>
            <person name="Liolios K."/>
            <person name="Mavromatis K."/>
            <person name="Pagani I."/>
            <person name="Ivanova N."/>
            <person name="Mikhailova N."/>
            <person name="Pati A."/>
            <person name="Chen A."/>
            <person name="Palaniappan K."/>
            <person name="Land M."/>
            <person name="Rohde M."/>
            <person name="Tindall B.J."/>
            <person name="Detter J.C."/>
            <person name="Goker M."/>
            <person name="Bristow J."/>
            <person name="Eisen J.A."/>
            <person name="Markowitz V."/>
            <person name="Hugenholtz P."/>
            <person name="Kyrpides N.C."/>
            <person name="Klenk H.P."/>
            <person name="Woyke T."/>
        </authorList>
    </citation>
    <scope>NUCLEOTIDE SEQUENCE [LARGE SCALE GENOMIC DNA]</scope>
    <source>
        <strain evidence="8">DSM 15749 / LMG 21470 / R-8282</strain>
    </source>
</reference>
<evidence type="ECO:0000256" key="3">
    <source>
        <dbReference type="ARBA" id="ARBA00023125"/>
    </source>
</evidence>
<gene>
    <name evidence="7" type="ORF">Gilli_3208</name>
</gene>
<dbReference type="STRING" id="865937.Gilli_3208"/>
<dbReference type="EMBL" id="JH594606">
    <property type="protein sequence ID" value="EHQ03815.1"/>
    <property type="molecule type" value="Genomic_DNA"/>
</dbReference>
<dbReference type="HOGENOM" id="CLU_043140_0_1_10"/>
<dbReference type="GO" id="GO:0006313">
    <property type="term" value="P:DNA transposition"/>
    <property type="evidence" value="ECO:0007669"/>
    <property type="project" value="InterPro"/>
</dbReference>
<dbReference type="PANTHER" id="PTHR33258">
    <property type="entry name" value="TRANSPOSASE INSL FOR INSERTION SEQUENCE ELEMENT IS186A-RELATED"/>
    <property type="match status" value="1"/>
</dbReference>
<sequence>MNKSKNFSGQPIIKQLLKLLPAPTIARTAHKYKSDRYYKRFKTYEHLVTMLYATLSGVSSLRELSTVLLACEGRIGHLNLTHFPKRSTLSDANRKRSSEVFASIYYSLFDQYRSFLSDSSSLSLPVKHLKIVDSTTISLFSDILRGVGRNPINGKKKGGIKMHTMINALEDVPCLVRFTSAATHDHTFLKDLNLEKGSFVVFDKAYNDYQQFAQWIDDDIYFVTRQKENARYIGIKEFDLSDTTSDAVLKDEHITVQKKDKTVGLRRVAYWDAGTNKVLEFITNNFLISPDKIAAIYKHRWQIETMFKRLKQNFPLKYFLGDNQNAIEIQIWCGLIIQLLMLVVQRKTKRRWAYSNMVSMVRFHLMTYIDLFKFLENPSKQWLALTTKPPDKQLSLF</sequence>
<keyword evidence="8" id="KW-1185">Reference proteome</keyword>
<evidence type="ECO:0000313" key="8">
    <source>
        <dbReference type="Proteomes" id="UP000003844"/>
    </source>
</evidence>
<keyword evidence="3" id="KW-0238">DNA-binding</keyword>
<evidence type="ECO:0000259" key="5">
    <source>
        <dbReference type="Pfam" id="PF01609"/>
    </source>
</evidence>
<organism evidence="7 8">
    <name type="scientific">Gillisia limnaea (strain DSM 15749 / LMG 21470 / R-8282)</name>
    <dbReference type="NCBI Taxonomy" id="865937"/>
    <lineage>
        <taxon>Bacteria</taxon>
        <taxon>Pseudomonadati</taxon>
        <taxon>Bacteroidota</taxon>
        <taxon>Flavobacteriia</taxon>
        <taxon>Flavobacteriales</taxon>
        <taxon>Flavobacteriaceae</taxon>
        <taxon>Gillisia</taxon>
    </lineage>
</organism>
<keyword evidence="4" id="KW-0233">DNA recombination</keyword>
<name>H2BU01_GILLR</name>
<dbReference type="Proteomes" id="UP000003844">
    <property type="component" value="Unassembled WGS sequence"/>
</dbReference>
<feature type="domain" description="DUF4372" evidence="6">
    <location>
        <begin position="9"/>
        <end position="78"/>
    </location>
</feature>
<dbReference type="GO" id="GO:0004803">
    <property type="term" value="F:transposase activity"/>
    <property type="evidence" value="ECO:0007669"/>
    <property type="project" value="InterPro"/>
</dbReference>
<dbReference type="InterPro" id="IPR012337">
    <property type="entry name" value="RNaseH-like_sf"/>
</dbReference>
<dbReference type="InterPro" id="IPR002559">
    <property type="entry name" value="Transposase_11"/>
</dbReference>
<evidence type="ECO:0000259" key="6">
    <source>
        <dbReference type="Pfam" id="PF14294"/>
    </source>
</evidence>
<dbReference type="AlphaFoldDB" id="H2BU01"/>
<evidence type="ECO:0000256" key="4">
    <source>
        <dbReference type="ARBA" id="ARBA00023172"/>
    </source>
</evidence>
<feature type="domain" description="Transposase IS4-like" evidence="5">
    <location>
        <begin position="131"/>
        <end position="337"/>
    </location>
</feature>
<dbReference type="Pfam" id="PF14294">
    <property type="entry name" value="DUF4372"/>
    <property type="match status" value="1"/>
</dbReference>